<dbReference type="GO" id="GO:0008083">
    <property type="term" value="F:growth factor activity"/>
    <property type="evidence" value="ECO:0007669"/>
    <property type="project" value="TreeGrafter"/>
</dbReference>
<comment type="caution">
    <text evidence="1">The sequence shown here is derived from an EMBL/GenBank/DDBJ whole genome shotgun (WGS) entry which is preliminary data.</text>
</comment>
<dbReference type="GO" id="GO:0005615">
    <property type="term" value="C:extracellular space"/>
    <property type="evidence" value="ECO:0007669"/>
    <property type="project" value="UniProtKB-ARBA"/>
</dbReference>
<organism evidence="1 2">
    <name type="scientific">Daphnia magna</name>
    <dbReference type="NCBI Taxonomy" id="35525"/>
    <lineage>
        <taxon>Eukaryota</taxon>
        <taxon>Metazoa</taxon>
        <taxon>Ecdysozoa</taxon>
        <taxon>Arthropoda</taxon>
        <taxon>Crustacea</taxon>
        <taxon>Branchiopoda</taxon>
        <taxon>Diplostraca</taxon>
        <taxon>Cladocera</taxon>
        <taxon>Anomopoda</taxon>
        <taxon>Daphniidae</taxon>
        <taxon>Daphnia</taxon>
    </lineage>
</organism>
<keyword evidence="2" id="KW-1185">Reference proteome</keyword>
<dbReference type="AlphaFoldDB" id="A0A0P5FYS6"/>
<evidence type="ECO:0000313" key="2">
    <source>
        <dbReference type="Proteomes" id="UP000076858"/>
    </source>
</evidence>
<accession>A0A0P5FYS6</accession>
<dbReference type="InterPro" id="IPR032104">
    <property type="entry name" value="Spaetzle"/>
</dbReference>
<dbReference type="InterPro" id="IPR052444">
    <property type="entry name" value="Spz/Toll_ligand-like"/>
</dbReference>
<dbReference type="STRING" id="35525.A0A0P5FYS6"/>
<dbReference type="Proteomes" id="UP000076858">
    <property type="component" value="Unassembled WGS sequence"/>
</dbReference>
<reference evidence="1 2" key="1">
    <citation type="submission" date="2016-03" db="EMBL/GenBank/DDBJ databases">
        <title>EvidentialGene: Evidence-directed Construction of Genes on Genomes.</title>
        <authorList>
            <person name="Gilbert D.G."/>
            <person name="Choi J.-H."/>
            <person name="Mockaitis K."/>
            <person name="Colbourne J."/>
            <person name="Pfrender M."/>
        </authorList>
    </citation>
    <scope>NUCLEOTIDE SEQUENCE [LARGE SCALE GENOMIC DNA]</scope>
    <source>
        <strain evidence="1 2">Xinb3</strain>
        <tissue evidence="1">Complete organism</tissue>
    </source>
</reference>
<dbReference type="EMBL" id="LRGB01001574">
    <property type="protein sequence ID" value="KZS11700.1"/>
    <property type="molecule type" value="Genomic_DNA"/>
</dbReference>
<dbReference type="PANTHER" id="PTHR23199">
    <property type="entry name" value="NEUROTROPHIN 1-RELATED"/>
    <property type="match status" value="1"/>
</dbReference>
<dbReference type="OrthoDB" id="10064289at2759"/>
<dbReference type="PANTHER" id="PTHR23199:SF12">
    <property type="entry name" value="NEUROTROPHIN 1-RELATED"/>
    <property type="match status" value="1"/>
</dbReference>
<name>A0A0P5FYS6_9CRUS</name>
<dbReference type="Gene3D" id="2.10.90.10">
    <property type="entry name" value="Cystine-knot cytokines"/>
    <property type="match status" value="1"/>
</dbReference>
<dbReference type="GO" id="GO:0005121">
    <property type="term" value="F:Toll binding"/>
    <property type="evidence" value="ECO:0007669"/>
    <property type="project" value="TreeGrafter"/>
</dbReference>
<dbReference type="GO" id="GO:0021556">
    <property type="term" value="P:central nervous system formation"/>
    <property type="evidence" value="ECO:0007669"/>
    <property type="project" value="TreeGrafter"/>
</dbReference>
<sequence>MKLTMLLVSAVLIVGAFAQKPTSKRPSLHQRKSAFLQRSKPRQNPNSPVPQGKRVEYVYCDPRSPPTCVKSLNETFCLKDVDYPEKDIKYYIAYDPLVGKKHADIGVQSADNLVDGVTSLEEKHFDYSLYNGSPFSRGHWVGGDGYICPSDVLYVRPKRALNVEGEWRVIVQDNYTQTQRFETCLFPGASCRTIAPCYRTKCVQKYIYHRMLSYDPCDVTKGLFIDIYKFPSACSCHTPKRFY</sequence>
<protein>
    <submittedName>
        <fullName evidence="1">Uncharacterized protein</fullName>
    </submittedName>
</protein>
<dbReference type="GO" id="GO:0045087">
    <property type="term" value="P:innate immune response"/>
    <property type="evidence" value="ECO:0007669"/>
    <property type="project" value="TreeGrafter"/>
</dbReference>
<dbReference type="SUPFAM" id="SSF57501">
    <property type="entry name" value="Cystine-knot cytokines"/>
    <property type="match status" value="1"/>
</dbReference>
<dbReference type="Pfam" id="PF16077">
    <property type="entry name" value="Spaetzle"/>
    <property type="match status" value="1"/>
</dbReference>
<dbReference type="FunFam" id="2.10.90.10:FF:000035">
    <property type="entry name" value="Spz1"/>
    <property type="match status" value="1"/>
</dbReference>
<evidence type="ECO:0000313" key="1">
    <source>
        <dbReference type="EMBL" id="KZS11700.1"/>
    </source>
</evidence>
<proteinExistence type="predicted"/>
<gene>
    <name evidence="1" type="ORF">APZ42_023653</name>
</gene>
<dbReference type="InterPro" id="IPR029034">
    <property type="entry name" value="Cystine-knot_cytokine"/>
</dbReference>